<dbReference type="RefSeq" id="WP_134939334.1">
    <property type="nucleotide sequence ID" value="NZ_CP149793.1"/>
</dbReference>
<dbReference type="AlphaFoldDB" id="A0A7Y0ZSG6"/>
<protein>
    <submittedName>
        <fullName evidence="1">Uncharacterized protein</fullName>
    </submittedName>
</protein>
<name>A0A7Y0ZSG6_PSEVE</name>
<sequence>MTNFASCHKDSEHGAEKKKRCSIKRKFSMLSRIRNTLSLLTILGATSAAAQQAVTEQFPHIPAMSHQEMTYGGKTIYEADVDQNDPNLKPFFLQVRVDSYSGNCASIVGHVAAAASNNQGAKGTASSEYIGCVVTELSPDGQAKADIVYDFQDEKRNVHKSGHVKANLQVGKEYKTESNGSQVTLLMRTY</sequence>
<evidence type="ECO:0000313" key="2">
    <source>
        <dbReference type="Proteomes" id="UP000552560"/>
    </source>
</evidence>
<dbReference type="OrthoDB" id="6943620at2"/>
<proteinExistence type="predicted"/>
<gene>
    <name evidence="1" type="ORF">HBO43_11460</name>
</gene>
<reference evidence="1 2" key="1">
    <citation type="journal article" date="2020" name="Front. Microbiol.">
        <title>Genetic Organization of the aprX-lipA2 Operon Affects the Proteolytic Potential of Pseudomonas Species in Milk.</title>
        <authorList>
            <person name="Maier C."/>
            <person name="Huptas C."/>
            <person name="von Neubeck M."/>
            <person name="Scherer S."/>
            <person name="Wenning M."/>
            <person name="Lucking G."/>
        </authorList>
    </citation>
    <scope>NUCLEOTIDE SEQUENCE [LARGE SCALE GENOMIC DNA]</scope>
    <source>
        <strain evidence="1 2">WS 4671</strain>
    </source>
</reference>
<evidence type="ECO:0000313" key="1">
    <source>
        <dbReference type="EMBL" id="NMX97212.1"/>
    </source>
</evidence>
<comment type="caution">
    <text evidence="1">The sequence shown here is derived from an EMBL/GenBank/DDBJ whole genome shotgun (WGS) entry which is preliminary data.</text>
</comment>
<organism evidence="1 2">
    <name type="scientific">Pseudomonas veronii</name>
    <dbReference type="NCBI Taxonomy" id="76761"/>
    <lineage>
        <taxon>Bacteria</taxon>
        <taxon>Pseudomonadati</taxon>
        <taxon>Pseudomonadota</taxon>
        <taxon>Gammaproteobacteria</taxon>
        <taxon>Pseudomonadales</taxon>
        <taxon>Pseudomonadaceae</taxon>
        <taxon>Pseudomonas</taxon>
    </lineage>
</organism>
<dbReference type="Proteomes" id="UP000552560">
    <property type="component" value="Unassembled WGS sequence"/>
</dbReference>
<accession>A0A7Y0ZSG6</accession>
<dbReference type="EMBL" id="JAAQWE010000008">
    <property type="protein sequence ID" value="NMX97212.1"/>
    <property type="molecule type" value="Genomic_DNA"/>
</dbReference>